<keyword evidence="2" id="KW-0479">Metal-binding</keyword>
<dbReference type="SUPFAM" id="SSF50022">
    <property type="entry name" value="ISP domain"/>
    <property type="match status" value="1"/>
</dbReference>
<accession>A0A2U1CQF2</accession>
<dbReference type="GO" id="GO:0004497">
    <property type="term" value="F:monooxygenase activity"/>
    <property type="evidence" value="ECO:0007669"/>
    <property type="project" value="UniProtKB-KW"/>
</dbReference>
<proteinExistence type="predicted"/>
<evidence type="ECO:0000313" key="7">
    <source>
        <dbReference type="EMBL" id="PVY68074.1"/>
    </source>
</evidence>
<dbReference type="InterPro" id="IPR017941">
    <property type="entry name" value="Rieske_2Fe-2S"/>
</dbReference>
<evidence type="ECO:0000256" key="4">
    <source>
        <dbReference type="ARBA" id="ARBA00023004"/>
    </source>
</evidence>
<evidence type="ECO:0000256" key="3">
    <source>
        <dbReference type="ARBA" id="ARBA00023002"/>
    </source>
</evidence>
<dbReference type="GO" id="GO:0032259">
    <property type="term" value="P:methylation"/>
    <property type="evidence" value="ECO:0007669"/>
    <property type="project" value="UniProtKB-KW"/>
</dbReference>
<evidence type="ECO:0000256" key="5">
    <source>
        <dbReference type="ARBA" id="ARBA00023014"/>
    </source>
</evidence>
<keyword evidence="5" id="KW-0411">Iron-sulfur</keyword>
<evidence type="ECO:0000313" key="8">
    <source>
        <dbReference type="Proteomes" id="UP000246145"/>
    </source>
</evidence>
<dbReference type="Gene3D" id="3.90.380.10">
    <property type="entry name" value="Naphthalene 1,2-dioxygenase Alpha Subunit, Chain A, domain 1"/>
    <property type="match status" value="1"/>
</dbReference>
<name>A0A2U1CQF2_9BURK</name>
<dbReference type="Proteomes" id="UP000246145">
    <property type="component" value="Unassembled WGS sequence"/>
</dbReference>
<keyword evidence="7" id="KW-0503">Monooxygenase</keyword>
<evidence type="ECO:0000256" key="1">
    <source>
        <dbReference type="ARBA" id="ARBA00022714"/>
    </source>
</evidence>
<keyword evidence="4" id="KW-0408">Iron</keyword>
<sequence>MFIRNTWYVAGFEHEFDEPFISRRILDVPLVLYRTSQGVYSAMDDCCPHRLLPLSKGKRVGDDMQCGYHGMCFSADGACTSVPGQTNIPAAARVATYPVQARHGFVWIWMGDAGLADPGLIPDVHWHNSPGWASSQGYHRIEAHYTLLNDNLLDLSHETYVHSRTIGNDEEETIAAYTAKVTVEQDSLVRAHREMPNIEAPPFFALVIGHPCRINRWQSAIHLVPSINLTVVGVHPVEEDRTEARIGHVLHLLTPESPGSTHYFWAFVRNYRLDDAELTEGIRKASSATFDEDKEVLEIQQQQMVRMNTSVPNVAIKLDEAPVRARRLLEQRLKHEAEDSRYVVAPPPLVPEHSFAVLEEV</sequence>
<keyword evidence="8" id="KW-1185">Reference proteome</keyword>
<dbReference type="GO" id="GO:0051537">
    <property type="term" value="F:2 iron, 2 sulfur cluster binding"/>
    <property type="evidence" value="ECO:0007669"/>
    <property type="project" value="UniProtKB-KW"/>
</dbReference>
<reference evidence="7 8" key="1">
    <citation type="submission" date="2018-04" db="EMBL/GenBank/DDBJ databases">
        <title>Genomic Encyclopedia of Type Strains, Phase IV (KMG-IV): sequencing the most valuable type-strain genomes for metagenomic binning, comparative biology and taxonomic classification.</title>
        <authorList>
            <person name="Goeker M."/>
        </authorList>
    </citation>
    <scope>NUCLEOTIDE SEQUENCE [LARGE SCALE GENOMIC DNA]</scope>
    <source>
        <strain evidence="7 8">DSM 10065</strain>
    </source>
</reference>
<dbReference type="STRING" id="1231391.GCA_000308195_01272"/>
<evidence type="ECO:0000256" key="2">
    <source>
        <dbReference type="ARBA" id="ARBA00022723"/>
    </source>
</evidence>
<dbReference type="Pfam" id="PF19112">
    <property type="entry name" value="VanA_C"/>
    <property type="match status" value="1"/>
</dbReference>
<gene>
    <name evidence="7" type="ORF">C7440_0462</name>
</gene>
<dbReference type="RefSeq" id="WP_116517326.1">
    <property type="nucleotide sequence ID" value="NZ_JACCEX010000001.1"/>
</dbReference>
<keyword evidence="7" id="KW-0489">Methyltransferase</keyword>
<keyword evidence="1" id="KW-0001">2Fe-2S</keyword>
<dbReference type="Pfam" id="PF00355">
    <property type="entry name" value="Rieske"/>
    <property type="match status" value="1"/>
</dbReference>
<dbReference type="PANTHER" id="PTHR21266">
    <property type="entry name" value="IRON-SULFUR DOMAIN CONTAINING PROTEIN"/>
    <property type="match status" value="1"/>
</dbReference>
<dbReference type="GO" id="GO:0046872">
    <property type="term" value="F:metal ion binding"/>
    <property type="evidence" value="ECO:0007669"/>
    <property type="project" value="UniProtKB-KW"/>
</dbReference>
<dbReference type="EMBL" id="QEKO01000001">
    <property type="protein sequence ID" value="PVY68074.1"/>
    <property type="molecule type" value="Genomic_DNA"/>
</dbReference>
<evidence type="ECO:0000259" key="6">
    <source>
        <dbReference type="PROSITE" id="PS51296"/>
    </source>
</evidence>
<comment type="caution">
    <text evidence="7">The sequence shown here is derived from an EMBL/GenBank/DDBJ whole genome shotgun (WGS) entry which is preliminary data.</text>
</comment>
<feature type="domain" description="Rieske" evidence="6">
    <location>
        <begin position="7"/>
        <end position="108"/>
    </location>
</feature>
<dbReference type="PANTHER" id="PTHR21266:SF60">
    <property type="entry name" value="3-KETOSTEROID-9-ALPHA-MONOOXYGENASE, OXYGENASE COMPONENT"/>
    <property type="match status" value="1"/>
</dbReference>
<dbReference type="InterPro" id="IPR050584">
    <property type="entry name" value="Cholesterol_7-desaturase"/>
</dbReference>
<dbReference type="AlphaFoldDB" id="A0A2U1CQF2"/>
<dbReference type="SUPFAM" id="SSF55961">
    <property type="entry name" value="Bet v1-like"/>
    <property type="match status" value="1"/>
</dbReference>
<dbReference type="Gene3D" id="2.102.10.10">
    <property type="entry name" value="Rieske [2Fe-2S] iron-sulphur domain"/>
    <property type="match status" value="1"/>
</dbReference>
<dbReference type="GO" id="GO:0008168">
    <property type="term" value="F:methyltransferase activity"/>
    <property type="evidence" value="ECO:0007669"/>
    <property type="project" value="UniProtKB-KW"/>
</dbReference>
<keyword evidence="3" id="KW-0560">Oxidoreductase</keyword>
<dbReference type="InterPro" id="IPR036922">
    <property type="entry name" value="Rieske_2Fe-2S_sf"/>
</dbReference>
<protein>
    <submittedName>
        <fullName evidence="7">Vanillate O-demethylase monooxygenase subunit</fullName>
    </submittedName>
</protein>
<dbReference type="OrthoDB" id="9790995at2"/>
<dbReference type="InterPro" id="IPR044043">
    <property type="entry name" value="VanA_C_cat"/>
</dbReference>
<keyword evidence="7" id="KW-0808">Transferase</keyword>
<dbReference type="PROSITE" id="PS51296">
    <property type="entry name" value="RIESKE"/>
    <property type="match status" value="1"/>
</dbReference>
<organism evidence="7 8">
    <name type="scientific">Pusillimonas noertemannii</name>
    <dbReference type="NCBI Taxonomy" id="305977"/>
    <lineage>
        <taxon>Bacteria</taxon>
        <taxon>Pseudomonadati</taxon>
        <taxon>Pseudomonadota</taxon>
        <taxon>Betaproteobacteria</taxon>
        <taxon>Burkholderiales</taxon>
        <taxon>Alcaligenaceae</taxon>
        <taxon>Pusillimonas</taxon>
    </lineage>
</organism>